<protein>
    <submittedName>
        <fullName evidence="8">Carboxyl-terminal protease</fullName>
    </submittedName>
</protein>
<sequence>MKQKMSAICQKFLLGGAIATIAFNPLLSPALSADNAPQKSTTLEDNPKALIDEVWQIVNNEFVDRNFNNVDWLQKRQELLSGTYTNKKQAYIAIRKALKDVGDPYTRFLEPEEFEALTSQTSGETSGVGVRLAIDKRTNDIVVVETLKSSPAKEAGLQSGDRIVRINGKPTALMSLDQAIDEMQGAEGTSVNLQLSRQGKGVFAVTLTRAHIEIPSVSYTLKQEDQLKIGYIKLDEFSSHAAEQMKQAIEELKTKNVSGYVLDLRGNPGGLLYASVDIARMWMNEGKIVSTIDRRGGNRQFSANGTSLTNLPLVILVNQGSASASEILTGALKENGRATVVGTNTYGKATVQSVHSLSDGSGLAVTIARYYPPSGTNISKKGIKPDVEIGLTMDQQVRLQNDPSLMATSADPQYSRAITVIKTHSFAQPATPVKPIGIRPQ</sequence>
<dbReference type="Proteomes" id="UP000008206">
    <property type="component" value="Chromosome"/>
</dbReference>
<evidence type="ECO:0000256" key="6">
    <source>
        <dbReference type="SAM" id="SignalP"/>
    </source>
</evidence>
<dbReference type="InterPro" id="IPR001478">
    <property type="entry name" value="PDZ"/>
</dbReference>
<dbReference type="InterPro" id="IPR054625">
    <property type="entry name" value="Cterm_S41_CtpB"/>
</dbReference>
<dbReference type="OrthoDB" id="9812068at2"/>
<dbReference type="SMART" id="SM00245">
    <property type="entry name" value="TSPc"/>
    <property type="match status" value="1"/>
</dbReference>
<dbReference type="FunFam" id="2.30.42.10:FF:000063">
    <property type="entry name" value="Peptidase, S41 family"/>
    <property type="match status" value="1"/>
</dbReference>
<comment type="similarity">
    <text evidence="1 5">Belongs to the peptidase S41A family.</text>
</comment>
<dbReference type="GO" id="GO:0006508">
    <property type="term" value="P:proteolysis"/>
    <property type="evidence" value="ECO:0007669"/>
    <property type="project" value="UniProtKB-KW"/>
</dbReference>
<dbReference type="InterPro" id="IPR005151">
    <property type="entry name" value="Tail-specific_protease"/>
</dbReference>
<dbReference type="AlphaFoldDB" id="E0U7L9"/>
<dbReference type="Pfam" id="PF17820">
    <property type="entry name" value="PDZ_6"/>
    <property type="match status" value="1"/>
</dbReference>
<dbReference type="RefSeq" id="WP_013321822.1">
    <property type="nucleotide sequence ID" value="NC_014501.1"/>
</dbReference>
<name>E0U7L9_GLOV7</name>
<dbReference type="CDD" id="cd06782">
    <property type="entry name" value="cpPDZ_CPP-like"/>
    <property type="match status" value="1"/>
</dbReference>
<dbReference type="CDD" id="cd07560">
    <property type="entry name" value="Peptidase_S41_CPP"/>
    <property type="match status" value="1"/>
</dbReference>
<dbReference type="GO" id="GO:0030288">
    <property type="term" value="C:outer membrane-bounded periplasmic space"/>
    <property type="evidence" value="ECO:0007669"/>
    <property type="project" value="TreeGrafter"/>
</dbReference>
<feature type="chain" id="PRO_5003141157" evidence="6">
    <location>
        <begin position="33"/>
        <end position="441"/>
    </location>
</feature>
<dbReference type="Gene3D" id="2.30.42.10">
    <property type="match status" value="1"/>
</dbReference>
<proteinExistence type="inferred from homology"/>
<dbReference type="STRING" id="497965.Cyan7822_1727"/>
<evidence type="ECO:0000259" key="7">
    <source>
        <dbReference type="PROSITE" id="PS50106"/>
    </source>
</evidence>
<organism evidence="8 9">
    <name type="scientific">Gloeothece verrucosa (strain PCC 7822)</name>
    <name type="common">Cyanothece sp. (strain PCC 7822)</name>
    <dbReference type="NCBI Taxonomy" id="497965"/>
    <lineage>
        <taxon>Bacteria</taxon>
        <taxon>Bacillati</taxon>
        <taxon>Cyanobacteriota</taxon>
        <taxon>Cyanophyceae</taxon>
        <taxon>Oscillatoriophycideae</taxon>
        <taxon>Chroococcales</taxon>
        <taxon>Aphanothecaceae</taxon>
        <taxon>Gloeothece</taxon>
        <taxon>Gloeothece verrucosa</taxon>
    </lineage>
</organism>
<reference evidence="9" key="1">
    <citation type="journal article" date="2011" name="MBio">
        <title>Novel metabolic attributes of the genus Cyanothece, comprising a group of unicellular nitrogen-fixing Cyanobacteria.</title>
        <authorList>
            <person name="Bandyopadhyay A."/>
            <person name="Elvitigala T."/>
            <person name="Welsh E."/>
            <person name="Stockel J."/>
            <person name="Liberton M."/>
            <person name="Min H."/>
            <person name="Sherman L.A."/>
            <person name="Pakrasi H.B."/>
        </authorList>
    </citation>
    <scope>NUCLEOTIDE SEQUENCE [LARGE SCALE GENOMIC DNA]</scope>
    <source>
        <strain evidence="9">PCC 7822</strain>
    </source>
</reference>
<dbReference type="InterPro" id="IPR004447">
    <property type="entry name" value="Peptidase_S41A"/>
</dbReference>
<keyword evidence="4 5" id="KW-0720">Serine protease</keyword>
<keyword evidence="6" id="KW-0732">Signal</keyword>
<dbReference type="Gene3D" id="3.30.750.44">
    <property type="match status" value="1"/>
</dbReference>
<feature type="signal peptide" evidence="6">
    <location>
        <begin position="1"/>
        <end position="32"/>
    </location>
</feature>
<evidence type="ECO:0000313" key="8">
    <source>
        <dbReference type="EMBL" id="ADN13715.1"/>
    </source>
</evidence>
<dbReference type="InterPro" id="IPR036034">
    <property type="entry name" value="PDZ_sf"/>
</dbReference>
<dbReference type="SUPFAM" id="SSF52096">
    <property type="entry name" value="ClpP/crotonase"/>
    <property type="match status" value="1"/>
</dbReference>
<evidence type="ECO:0000256" key="3">
    <source>
        <dbReference type="ARBA" id="ARBA00022801"/>
    </source>
</evidence>
<dbReference type="NCBIfam" id="NF045589">
    <property type="entry name" value="Cterm_S41_CtpB"/>
    <property type="match status" value="1"/>
</dbReference>
<evidence type="ECO:0000256" key="1">
    <source>
        <dbReference type="ARBA" id="ARBA00009179"/>
    </source>
</evidence>
<dbReference type="Pfam" id="PF03572">
    <property type="entry name" value="Peptidase_S41"/>
    <property type="match status" value="1"/>
</dbReference>
<dbReference type="InterPro" id="IPR041489">
    <property type="entry name" value="PDZ_6"/>
</dbReference>
<dbReference type="MEROPS" id="S41.009"/>
<dbReference type="KEGG" id="cyj:Cyan7822_1727"/>
<dbReference type="HOGENOM" id="CLU_017295_0_0_3"/>
<dbReference type="Gene3D" id="3.90.226.10">
    <property type="entry name" value="2-enoyl-CoA Hydratase, Chain A, domain 1"/>
    <property type="match status" value="1"/>
</dbReference>
<dbReference type="EMBL" id="CP002198">
    <property type="protein sequence ID" value="ADN13715.1"/>
    <property type="molecule type" value="Genomic_DNA"/>
</dbReference>
<dbReference type="InterPro" id="IPR029045">
    <property type="entry name" value="ClpP/crotonase-like_dom_sf"/>
</dbReference>
<evidence type="ECO:0000256" key="2">
    <source>
        <dbReference type="ARBA" id="ARBA00022670"/>
    </source>
</evidence>
<evidence type="ECO:0000256" key="5">
    <source>
        <dbReference type="RuleBase" id="RU004404"/>
    </source>
</evidence>
<keyword evidence="3 5" id="KW-0378">Hydrolase</keyword>
<dbReference type="PROSITE" id="PS50106">
    <property type="entry name" value="PDZ"/>
    <property type="match status" value="1"/>
</dbReference>
<gene>
    <name evidence="8" type="ordered locus">Cyan7822_1727</name>
</gene>
<dbReference type="GO" id="GO:0004175">
    <property type="term" value="F:endopeptidase activity"/>
    <property type="evidence" value="ECO:0007669"/>
    <property type="project" value="TreeGrafter"/>
</dbReference>
<feature type="domain" description="PDZ" evidence="7">
    <location>
        <begin position="114"/>
        <end position="186"/>
    </location>
</feature>
<evidence type="ECO:0000256" key="4">
    <source>
        <dbReference type="ARBA" id="ARBA00022825"/>
    </source>
</evidence>
<keyword evidence="2 5" id="KW-0645">Protease</keyword>
<evidence type="ECO:0000313" key="9">
    <source>
        <dbReference type="Proteomes" id="UP000008206"/>
    </source>
</evidence>
<dbReference type="NCBIfam" id="TIGR00225">
    <property type="entry name" value="prc"/>
    <property type="match status" value="1"/>
</dbReference>
<dbReference type="SMART" id="SM00228">
    <property type="entry name" value="PDZ"/>
    <property type="match status" value="1"/>
</dbReference>
<dbReference type="GO" id="GO:0008236">
    <property type="term" value="F:serine-type peptidase activity"/>
    <property type="evidence" value="ECO:0007669"/>
    <property type="project" value="UniProtKB-KW"/>
</dbReference>
<dbReference type="GO" id="GO:0007165">
    <property type="term" value="P:signal transduction"/>
    <property type="evidence" value="ECO:0007669"/>
    <property type="project" value="TreeGrafter"/>
</dbReference>
<keyword evidence="9" id="KW-1185">Reference proteome</keyword>
<dbReference type="PANTHER" id="PTHR32060">
    <property type="entry name" value="TAIL-SPECIFIC PROTEASE"/>
    <property type="match status" value="1"/>
</dbReference>
<dbReference type="SUPFAM" id="SSF50156">
    <property type="entry name" value="PDZ domain-like"/>
    <property type="match status" value="1"/>
</dbReference>
<accession>E0U7L9</accession>
<dbReference type="eggNOG" id="COG0793">
    <property type="taxonomic scope" value="Bacteria"/>
</dbReference>
<dbReference type="PANTHER" id="PTHR32060:SF30">
    <property type="entry name" value="CARBOXY-TERMINAL PROCESSING PROTEASE CTPA"/>
    <property type="match status" value="1"/>
</dbReference>